<organism evidence="2 3">
    <name type="scientific">Zasmidium cellare ATCC 36951</name>
    <dbReference type="NCBI Taxonomy" id="1080233"/>
    <lineage>
        <taxon>Eukaryota</taxon>
        <taxon>Fungi</taxon>
        <taxon>Dikarya</taxon>
        <taxon>Ascomycota</taxon>
        <taxon>Pezizomycotina</taxon>
        <taxon>Dothideomycetes</taxon>
        <taxon>Dothideomycetidae</taxon>
        <taxon>Mycosphaerellales</taxon>
        <taxon>Mycosphaerellaceae</taxon>
        <taxon>Zasmidium</taxon>
    </lineage>
</organism>
<dbReference type="Proteomes" id="UP000799537">
    <property type="component" value="Unassembled WGS sequence"/>
</dbReference>
<evidence type="ECO:0000256" key="1">
    <source>
        <dbReference type="SAM" id="MobiDB-lite"/>
    </source>
</evidence>
<proteinExistence type="predicted"/>
<feature type="region of interest" description="Disordered" evidence="1">
    <location>
        <begin position="187"/>
        <end position="229"/>
    </location>
</feature>
<feature type="compositionally biased region" description="Polar residues" evidence="1">
    <location>
        <begin position="23"/>
        <end position="32"/>
    </location>
</feature>
<gene>
    <name evidence="2" type="ORF">M409DRAFT_23893</name>
</gene>
<evidence type="ECO:0000313" key="2">
    <source>
        <dbReference type="EMBL" id="KAF2165600.1"/>
    </source>
</evidence>
<dbReference type="AlphaFoldDB" id="A0A6A6CHF2"/>
<feature type="compositionally biased region" description="Basic and acidic residues" evidence="1">
    <location>
        <begin position="200"/>
        <end position="212"/>
    </location>
</feature>
<reference evidence="2" key="1">
    <citation type="journal article" date="2020" name="Stud. Mycol.">
        <title>101 Dothideomycetes genomes: a test case for predicting lifestyles and emergence of pathogens.</title>
        <authorList>
            <person name="Haridas S."/>
            <person name="Albert R."/>
            <person name="Binder M."/>
            <person name="Bloem J."/>
            <person name="Labutti K."/>
            <person name="Salamov A."/>
            <person name="Andreopoulos B."/>
            <person name="Baker S."/>
            <person name="Barry K."/>
            <person name="Bills G."/>
            <person name="Bluhm B."/>
            <person name="Cannon C."/>
            <person name="Castanera R."/>
            <person name="Culley D."/>
            <person name="Daum C."/>
            <person name="Ezra D."/>
            <person name="Gonzalez J."/>
            <person name="Henrissat B."/>
            <person name="Kuo A."/>
            <person name="Liang C."/>
            <person name="Lipzen A."/>
            <person name="Lutzoni F."/>
            <person name="Magnuson J."/>
            <person name="Mondo S."/>
            <person name="Nolan M."/>
            <person name="Ohm R."/>
            <person name="Pangilinan J."/>
            <person name="Park H.-J."/>
            <person name="Ramirez L."/>
            <person name="Alfaro M."/>
            <person name="Sun H."/>
            <person name="Tritt A."/>
            <person name="Yoshinaga Y."/>
            <person name="Zwiers L.-H."/>
            <person name="Turgeon B."/>
            <person name="Goodwin S."/>
            <person name="Spatafora J."/>
            <person name="Crous P."/>
            <person name="Grigoriev I."/>
        </authorList>
    </citation>
    <scope>NUCLEOTIDE SEQUENCE</scope>
    <source>
        <strain evidence="2">ATCC 36951</strain>
    </source>
</reference>
<dbReference type="EMBL" id="ML993599">
    <property type="protein sequence ID" value="KAF2165600.1"/>
    <property type="molecule type" value="Genomic_DNA"/>
</dbReference>
<dbReference type="RefSeq" id="XP_033666489.1">
    <property type="nucleotide sequence ID" value="XM_033806991.1"/>
</dbReference>
<sequence length="387" mass="43610">MASPRSSPALDDAPCSPTAAGQPGSSQVCGDSSKNRPLGNEVAFFNHRAAHKALQGLREATARQYTAKNIEHSDALETRTAAAARHSRSREKRKHYRWVMVNAWLHVSEDQEQGIGGSNDEQWELETASNVSEPNSLFDENVMSAKEKHKSAKEAVTTIWEEMRAIRTQLNQYNRMIADLEKQYPELGGHHMGKHRGTKRKAESTSDEKNEAEAPPAKRAKSTIPDKHQKAVDDWHKTCTTVLKAHGELKEFPAPIAWDCASREICNRNHPDLNSPTARVLRACEHNIREACDHLTKRELKQYMTMFHPDKFSAVQQDDKRKAWQLMTNEVFVVLSEMFEKKDDDDETTRAGSTTTTTTQKKKKSTNCTCGFERGDPTATGCTCRFD</sequence>
<dbReference type="OrthoDB" id="3644689at2759"/>
<protein>
    <submittedName>
        <fullName evidence="2">Uncharacterized protein</fullName>
    </submittedName>
</protein>
<evidence type="ECO:0000313" key="3">
    <source>
        <dbReference type="Proteomes" id="UP000799537"/>
    </source>
</evidence>
<keyword evidence="3" id="KW-1185">Reference proteome</keyword>
<feature type="region of interest" description="Disordered" evidence="1">
    <location>
        <begin position="1"/>
        <end position="39"/>
    </location>
</feature>
<accession>A0A6A6CHF2</accession>
<dbReference type="GeneID" id="54560263"/>
<name>A0A6A6CHF2_ZASCE</name>